<dbReference type="AlphaFoldDB" id="A0A2G8RR44"/>
<keyword evidence="1" id="KW-1133">Transmembrane helix</keyword>
<dbReference type="STRING" id="1077348.A0A2G8RR44"/>
<feature type="transmembrane region" description="Helical" evidence="1">
    <location>
        <begin position="43"/>
        <end position="62"/>
    </location>
</feature>
<keyword evidence="1" id="KW-0472">Membrane</keyword>
<feature type="transmembrane region" description="Helical" evidence="1">
    <location>
        <begin position="414"/>
        <end position="433"/>
    </location>
</feature>
<keyword evidence="1" id="KW-0812">Transmembrane</keyword>
<sequence>MPTIIQKVQGVFAAVRQRLRGGGDPNAARIRRRQALSQKLWRGLPFIRLVLFLVGYLWMLALPSSQFGQRIYIDENGLQPAQVHTYWNWNDVHRADRILDDLERLRDQNATSDQIASYSAGVFEKLGISARTQRYSFDTVDSTINGTNAYAVLESPRASGTEAILLSASWLSMTGEGDGTLNLRGVASVLALAGYLKKYSLWAKDLVFVISDGYLDGMQAFITTYHGLRQANLHAEPLELSSGVVWTALNIDYPGHSFSHLGLFFEGLNGRLPNQDLMNSVGMISRHTGGAPVLVYDHIDPRETPNVPSVVPSWVPQWLSNNEDVQEYAMRAKTIARHMNYQARGAASGVHGLLHQFRIDAITVFAVPATGPHGFYAIGKILESSLRTMNNLLERLHASFFFFLLVRPEIFMKIGMYLPSVILVGTAMLFSGLGEWVNAGWLLTSVPSVDDEKSKEAQPQLVEKWIRRDRPVLDAVMVMVSTHGVGYVLFEAIKRRLAHPSIFFLLFSAVPLLLARLPQQDRPGSAPTSAVLKALNLCFTSAVISITAVLNFSLAAALAVFMGIPLTVASSSPSPSIRLAKYTGYSILALGWLMFCPEETRKALWNWEVLRVWLAPFVCVVYVPLVLQSALVCWLPS</sequence>
<dbReference type="Gene3D" id="3.40.630.10">
    <property type="entry name" value="Zn peptidases"/>
    <property type="match status" value="1"/>
</dbReference>
<gene>
    <name evidence="2" type="ORF">GSI_13730</name>
</gene>
<dbReference type="Pfam" id="PF04114">
    <property type="entry name" value="Gaa1"/>
    <property type="match status" value="1"/>
</dbReference>
<dbReference type="Proteomes" id="UP000230002">
    <property type="component" value="Unassembled WGS sequence"/>
</dbReference>
<proteinExistence type="predicted"/>
<dbReference type="EMBL" id="AYKW01000067">
    <property type="protein sequence ID" value="PIL23979.1"/>
    <property type="molecule type" value="Genomic_DNA"/>
</dbReference>
<comment type="caution">
    <text evidence="2">The sequence shown here is derived from an EMBL/GenBank/DDBJ whole genome shotgun (WGS) entry which is preliminary data.</text>
</comment>
<reference evidence="2 3" key="1">
    <citation type="journal article" date="2015" name="Sci. Rep.">
        <title>Chromosome-level genome map provides insights into diverse defense mechanisms in the medicinal fungus Ganoderma sinense.</title>
        <authorList>
            <person name="Zhu Y."/>
            <person name="Xu J."/>
            <person name="Sun C."/>
            <person name="Zhou S."/>
            <person name="Xu H."/>
            <person name="Nelson D.R."/>
            <person name="Qian J."/>
            <person name="Song J."/>
            <person name="Luo H."/>
            <person name="Xiang L."/>
            <person name="Li Y."/>
            <person name="Xu Z."/>
            <person name="Ji A."/>
            <person name="Wang L."/>
            <person name="Lu S."/>
            <person name="Hayward A."/>
            <person name="Sun W."/>
            <person name="Li X."/>
            <person name="Schwartz D.C."/>
            <person name="Wang Y."/>
            <person name="Chen S."/>
        </authorList>
    </citation>
    <scope>NUCLEOTIDE SEQUENCE [LARGE SCALE GENOMIC DNA]</scope>
    <source>
        <strain evidence="2 3">ZZ0214-1</strain>
    </source>
</reference>
<protein>
    <submittedName>
        <fullName evidence="2">Uncharacterized protein</fullName>
    </submittedName>
</protein>
<accession>A0A2G8RR44</accession>
<dbReference type="GO" id="GO:0016255">
    <property type="term" value="P:attachment of GPI anchor to protein"/>
    <property type="evidence" value="ECO:0007669"/>
    <property type="project" value="TreeGrafter"/>
</dbReference>
<dbReference type="OrthoDB" id="445301at2759"/>
<dbReference type="PANTHER" id="PTHR13304:SF0">
    <property type="entry name" value="GLYCOSYLPHOSPHATIDYLINOSITOL ANCHOR ATTACHMENT 1 PROTEIN"/>
    <property type="match status" value="1"/>
</dbReference>
<dbReference type="InterPro" id="IPR007246">
    <property type="entry name" value="Gaa1"/>
</dbReference>
<feature type="transmembrane region" description="Helical" evidence="1">
    <location>
        <begin position="579"/>
        <end position="595"/>
    </location>
</feature>
<keyword evidence="3" id="KW-1185">Reference proteome</keyword>
<evidence type="ECO:0000313" key="2">
    <source>
        <dbReference type="EMBL" id="PIL23979.1"/>
    </source>
</evidence>
<feature type="transmembrane region" description="Helical" evidence="1">
    <location>
        <begin position="615"/>
        <end position="635"/>
    </location>
</feature>
<evidence type="ECO:0000256" key="1">
    <source>
        <dbReference type="SAM" id="Phobius"/>
    </source>
</evidence>
<dbReference type="PANTHER" id="PTHR13304">
    <property type="entry name" value="GLYCOSYLPHOSPHATIDYLINOSITOL ANCHOR ATTACHMENT 1 PROTEIN"/>
    <property type="match status" value="1"/>
</dbReference>
<evidence type="ECO:0000313" key="3">
    <source>
        <dbReference type="Proteomes" id="UP000230002"/>
    </source>
</evidence>
<organism evidence="2 3">
    <name type="scientific">Ganoderma sinense ZZ0214-1</name>
    <dbReference type="NCBI Taxonomy" id="1077348"/>
    <lineage>
        <taxon>Eukaryota</taxon>
        <taxon>Fungi</taxon>
        <taxon>Dikarya</taxon>
        <taxon>Basidiomycota</taxon>
        <taxon>Agaricomycotina</taxon>
        <taxon>Agaricomycetes</taxon>
        <taxon>Polyporales</taxon>
        <taxon>Polyporaceae</taxon>
        <taxon>Ganoderma</taxon>
    </lineage>
</organism>
<dbReference type="SUPFAM" id="SSF53187">
    <property type="entry name" value="Zn-dependent exopeptidases"/>
    <property type="match status" value="1"/>
</dbReference>
<dbReference type="GO" id="GO:0042765">
    <property type="term" value="C:GPI-anchor transamidase complex"/>
    <property type="evidence" value="ECO:0007669"/>
    <property type="project" value="InterPro"/>
</dbReference>
<name>A0A2G8RR44_9APHY</name>
<feature type="transmembrane region" description="Helical" evidence="1">
    <location>
        <begin position="534"/>
        <end position="567"/>
    </location>
</feature>